<evidence type="ECO:0000313" key="2">
    <source>
        <dbReference type="EMBL" id="TCV09617.1"/>
    </source>
</evidence>
<dbReference type="EMBL" id="SMBZ01000041">
    <property type="protein sequence ID" value="TCV09617.1"/>
    <property type="molecule type" value="Genomic_DNA"/>
</dbReference>
<proteinExistence type="predicted"/>
<dbReference type="SUPFAM" id="SSF56935">
    <property type="entry name" value="Porins"/>
    <property type="match status" value="1"/>
</dbReference>
<evidence type="ECO:0000256" key="1">
    <source>
        <dbReference type="SAM" id="SignalP"/>
    </source>
</evidence>
<name>A0A4R3VVQ2_9SPHI</name>
<protein>
    <recommendedName>
        <fullName evidence="4">Carboxypeptidase-like protein</fullName>
    </recommendedName>
</protein>
<keyword evidence="1" id="KW-0732">Signal</keyword>
<reference evidence="2 3" key="1">
    <citation type="submission" date="2019-03" db="EMBL/GenBank/DDBJ databases">
        <title>Genomic Encyclopedia of Type Strains, Phase IV (KMG-IV): sequencing the most valuable type-strain genomes for metagenomic binning, comparative biology and taxonomic classification.</title>
        <authorList>
            <person name="Goeker M."/>
        </authorList>
    </citation>
    <scope>NUCLEOTIDE SEQUENCE [LARGE SCALE GENOMIC DNA]</scope>
    <source>
        <strain evidence="2 3">DSM 22362</strain>
    </source>
</reference>
<accession>A0A4R3VVQ2</accession>
<dbReference type="Proteomes" id="UP000295197">
    <property type="component" value="Unassembled WGS sequence"/>
</dbReference>
<dbReference type="SUPFAM" id="SSF49464">
    <property type="entry name" value="Carboxypeptidase regulatory domain-like"/>
    <property type="match status" value="1"/>
</dbReference>
<feature type="chain" id="PRO_5021012764" description="Carboxypeptidase-like protein" evidence="1">
    <location>
        <begin position="18"/>
        <end position="878"/>
    </location>
</feature>
<dbReference type="OrthoDB" id="603275at2"/>
<sequence length="878" mass="100705">MRFFVFVMLLLSQIALAQTKISGKLVDDLNKPISNVSVTYKKVGDVALLGFGRSDNNGLYSLSVKVMDVDSVQLDFQHMNYAKKSVVVANRTANYSYQLVQQAREIGEVKVGNMPIYKRKDTINYDVNAFTSKQDRVIADIIKKLPGIEMRGDQILYQGKPIQKYMVDNLDLMEGRYGLINNNLPADAVKKVQVVENDQPIKILDSLVFSDRASLNLELKKFTTTGTGKVGVGYQPVLWDLNLTPMTFGKTFQMVNSLQTNNTGYDASKDLRAFYTGGMFFGTRATISNGESFLAVRNVSSPSFDEKKWLDNKIFLFSTNTLQKFKSGVELKGNLSYYHDTRKREGFTATQYFTTDEIIYSSEHINNNYRNQVFDVGLLLEKNEKNIFLRNSTKFQKKWNKDLGNLFFNNIEEIGQDKRYTDEAFMNNLSMARFIGKQLVNINSTITYNKTPQQLVVNPGQFEDLLNEGNPYEQMSQQVLFKKISVDNSLGFTRKVKYWTITPTLELNYDNNKLNTAVEIANNGQQKILGQDYINDMDNSQLNLALIMRIGWEKAKWKFNIQTPYRAYYFNVLQQGVKTLDNELKNTFNPSASLTYLMNSNNEFSSSLSAGNSYGGLNNFYNGYIISQYRNMQRYDARLLRTDNRSASVGYNYKNTLKANFANFRYSYSEGERDYIFSSSIDELGRRTTTIVDQGSRNLSHNLSGGVSHFFSSFKTVVKLNASINWSISDYLLNGVLDKQRGRGQSGSVEVINSLSTIISGDYKTTYGRNKNIFSTSEQLTIYNNHYLNVVFYPSEKHSLIVSNSLYTNNMKSQKDQYFLDLTYRYRVDKWKTDIELNGQNLLNNSQFVQQFSNTIELVQSTFELRPRQFVISTRFKF</sequence>
<evidence type="ECO:0008006" key="4">
    <source>
        <dbReference type="Google" id="ProtNLM"/>
    </source>
</evidence>
<organism evidence="2 3">
    <name type="scientific">Sphingobacterium alimentarium</name>
    <dbReference type="NCBI Taxonomy" id="797292"/>
    <lineage>
        <taxon>Bacteria</taxon>
        <taxon>Pseudomonadati</taxon>
        <taxon>Bacteroidota</taxon>
        <taxon>Sphingobacteriia</taxon>
        <taxon>Sphingobacteriales</taxon>
        <taxon>Sphingobacteriaceae</taxon>
        <taxon>Sphingobacterium</taxon>
    </lineage>
</organism>
<evidence type="ECO:0000313" key="3">
    <source>
        <dbReference type="Proteomes" id="UP000295197"/>
    </source>
</evidence>
<dbReference type="AlphaFoldDB" id="A0A4R3VVQ2"/>
<keyword evidence="3" id="KW-1185">Reference proteome</keyword>
<dbReference type="RefSeq" id="WP_132778519.1">
    <property type="nucleotide sequence ID" value="NZ_SMBZ01000041.1"/>
</dbReference>
<gene>
    <name evidence="2" type="ORF">EDC17_104125</name>
</gene>
<dbReference type="InterPro" id="IPR008969">
    <property type="entry name" value="CarboxyPept-like_regulatory"/>
</dbReference>
<comment type="caution">
    <text evidence="2">The sequence shown here is derived from an EMBL/GenBank/DDBJ whole genome shotgun (WGS) entry which is preliminary data.</text>
</comment>
<feature type="signal peptide" evidence="1">
    <location>
        <begin position="1"/>
        <end position="17"/>
    </location>
</feature>